<dbReference type="PANTHER" id="PTHR43044">
    <property type="match status" value="1"/>
</dbReference>
<feature type="transmembrane region" description="Helical" evidence="7">
    <location>
        <begin position="244"/>
        <end position="267"/>
    </location>
</feature>
<evidence type="ECO:0000256" key="2">
    <source>
        <dbReference type="ARBA" id="ARBA00008929"/>
    </source>
</evidence>
<evidence type="ECO:0000313" key="8">
    <source>
        <dbReference type="EMBL" id="PWD99880.1"/>
    </source>
</evidence>
<dbReference type="InterPro" id="IPR005614">
    <property type="entry name" value="NrfD-like"/>
</dbReference>
<dbReference type="GO" id="GO:0005886">
    <property type="term" value="C:plasma membrane"/>
    <property type="evidence" value="ECO:0007669"/>
    <property type="project" value="UniProtKB-SubCell"/>
</dbReference>
<feature type="transmembrane region" description="Helical" evidence="7">
    <location>
        <begin position="143"/>
        <end position="164"/>
    </location>
</feature>
<evidence type="ECO:0000256" key="3">
    <source>
        <dbReference type="ARBA" id="ARBA00022475"/>
    </source>
</evidence>
<gene>
    <name evidence="8" type="ORF">DDZ16_08290</name>
</gene>
<dbReference type="OrthoDB" id="9806499at2"/>
<reference evidence="8 9" key="1">
    <citation type="submission" date="2018-05" db="EMBL/GenBank/DDBJ databases">
        <title>Marinilabilia rubrum sp. nov., isolated from saltern sediment.</title>
        <authorList>
            <person name="Zhang R."/>
        </authorList>
    </citation>
    <scope>NUCLEOTIDE SEQUENCE [LARGE SCALE GENOMIC DNA]</scope>
    <source>
        <strain evidence="8 9">WTE16</strain>
    </source>
</reference>
<organism evidence="8 9">
    <name type="scientific">Marinilabilia rubra</name>
    <dbReference type="NCBI Taxonomy" id="2162893"/>
    <lineage>
        <taxon>Bacteria</taxon>
        <taxon>Pseudomonadati</taxon>
        <taxon>Bacteroidota</taxon>
        <taxon>Bacteroidia</taxon>
        <taxon>Marinilabiliales</taxon>
        <taxon>Marinilabiliaceae</taxon>
        <taxon>Marinilabilia</taxon>
    </lineage>
</organism>
<dbReference type="Pfam" id="PF03916">
    <property type="entry name" value="NrfD"/>
    <property type="match status" value="1"/>
</dbReference>
<comment type="caution">
    <text evidence="8">The sequence shown here is derived from an EMBL/GenBank/DDBJ whole genome shotgun (WGS) entry which is preliminary data.</text>
</comment>
<name>A0A2U2B9Y1_9BACT</name>
<dbReference type="Gene3D" id="1.20.1630.10">
    <property type="entry name" value="Formate dehydrogenase/DMSO reductase domain"/>
    <property type="match status" value="1"/>
</dbReference>
<sequence>MALATPNTNHQFEEKAASDIMQPVGLNIKFHAWMGLLTLVLMACLYAYYTQLRDGLSVTGLRDYVNWGMYIANFVFFVAASLIGMLISGVLGLLGFQWIKPIARIAEIIAVAFAAVAGLVIVSDMGRPDRLPFVFLYGRVQSPILWDVTVVTTYLVLSLMLYYVPLLPDLAIGKTRMNQSHGWLAKIYDILSLNWKHYPEQYNILHKAVRILLILIVPTAFAIHTVTSWLFAVNPRAGWDSTIFGPYFLTGAFVAGCAALIIAMYFFRSNYKLHRYITPEHFDKMGKLLVLTSIIYLYFNINEFLVPGYKLKEADAIHLHELFSGHYAPLFWGTQILGLILPLILLLFKPMRKPLPVLIISFFVLAGAWAKRYIIVVPTMEHPYLPKQYVPDEWMLYQPTLTETAITVGSIVLVLMIITILAKLFPVIPIWEIEEKPNQTSNQTNETS</sequence>
<dbReference type="AlphaFoldDB" id="A0A2U2B9Y1"/>
<dbReference type="PANTHER" id="PTHR43044:SF2">
    <property type="entry name" value="POLYSULPHIDE REDUCTASE NRFD"/>
    <property type="match status" value="1"/>
</dbReference>
<dbReference type="RefSeq" id="WP_109263981.1">
    <property type="nucleotide sequence ID" value="NZ_QEWP01000005.1"/>
</dbReference>
<feature type="transmembrane region" description="Helical" evidence="7">
    <location>
        <begin position="211"/>
        <end position="232"/>
    </location>
</feature>
<evidence type="ECO:0000256" key="6">
    <source>
        <dbReference type="ARBA" id="ARBA00023136"/>
    </source>
</evidence>
<evidence type="ECO:0000256" key="7">
    <source>
        <dbReference type="SAM" id="Phobius"/>
    </source>
</evidence>
<proteinExistence type="inferred from homology"/>
<evidence type="ECO:0000313" key="9">
    <source>
        <dbReference type="Proteomes" id="UP000244956"/>
    </source>
</evidence>
<comment type="similarity">
    <text evidence="2">Belongs to the NrfD family.</text>
</comment>
<feature type="transmembrane region" description="Helical" evidence="7">
    <location>
        <begin position="288"/>
        <end position="309"/>
    </location>
</feature>
<protein>
    <submittedName>
        <fullName evidence="8">Polysulfide reductase</fullName>
    </submittedName>
</protein>
<feature type="transmembrane region" description="Helical" evidence="7">
    <location>
        <begin position="30"/>
        <end position="49"/>
    </location>
</feature>
<keyword evidence="9" id="KW-1185">Reference proteome</keyword>
<feature type="transmembrane region" description="Helical" evidence="7">
    <location>
        <begin position="355"/>
        <end position="375"/>
    </location>
</feature>
<keyword evidence="5 7" id="KW-1133">Transmembrane helix</keyword>
<feature type="transmembrane region" description="Helical" evidence="7">
    <location>
        <begin position="105"/>
        <end position="123"/>
    </location>
</feature>
<keyword evidence="6 7" id="KW-0472">Membrane</keyword>
<accession>A0A2U2B9Y1</accession>
<evidence type="ECO:0000256" key="5">
    <source>
        <dbReference type="ARBA" id="ARBA00022989"/>
    </source>
</evidence>
<feature type="transmembrane region" description="Helical" evidence="7">
    <location>
        <begin position="329"/>
        <end position="348"/>
    </location>
</feature>
<keyword evidence="4 7" id="KW-0812">Transmembrane</keyword>
<keyword evidence="3" id="KW-1003">Cell membrane</keyword>
<dbReference type="EMBL" id="QEWP01000005">
    <property type="protein sequence ID" value="PWD99880.1"/>
    <property type="molecule type" value="Genomic_DNA"/>
</dbReference>
<dbReference type="Proteomes" id="UP000244956">
    <property type="component" value="Unassembled WGS sequence"/>
</dbReference>
<evidence type="ECO:0000256" key="4">
    <source>
        <dbReference type="ARBA" id="ARBA00022692"/>
    </source>
</evidence>
<feature type="transmembrane region" description="Helical" evidence="7">
    <location>
        <begin position="404"/>
        <end position="425"/>
    </location>
</feature>
<comment type="subcellular location">
    <subcellularLocation>
        <location evidence="1">Cell membrane</location>
        <topology evidence="1">Multi-pass membrane protein</topology>
    </subcellularLocation>
</comment>
<evidence type="ECO:0000256" key="1">
    <source>
        <dbReference type="ARBA" id="ARBA00004651"/>
    </source>
</evidence>
<feature type="transmembrane region" description="Helical" evidence="7">
    <location>
        <begin position="69"/>
        <end position="93"/>
    </location>
</feature>